<evidence type="ECO:0000313" key="2">
    <source>
        <dbReference type="EMBL" id="KAG0582120.1"/>
    </source>
</evidence>
<comment type="caution">
    <text evidence="2">The sequence shown here is derived from an EMBL/GenBank/DDBJ whole genome shotgun (WGS) entry which is preliminary data.</text>
</comment>
<protein>
    <submittedName>
        <fullName evidence="2">Uncharacterized protein</fullName>
    </submittedName>
</protein>
<evidence type="ECO:0000256" key="1">
    <source>
        <dbReference type="SAM" id="MobiDB-lite"/>
    </source>
</evidence>
<gene>
    <name evidence="2" type="ORF">KC19_3G035700</name>
</gene>
<feature type="region of interest" description="Disordered" evidence="1">
    <location>
        <begin position="42"/>
        <end position="86"/>
    </location>
</feature>
<feature type="compositionally biased region" description="Polar residues" evidence="1">
    <location>
        <begin position="49"/>
        <end position="86"/>
    </location>
</feature>
<evidence type="ECO:0000313" key="3">
    <source>
        <dbReference type="Proteomes" id="UP000822688"/>
    </source>
</evidence>
<accession>A0A8T0IEG4</accession>
<sequence length="86" mass="9740">MKLPQHHQHVDIISIVNNNNSNNTVHWLPSYGEITAARTKRAAAPVDRMTTSAPHMNQLTTHKNTVTESTLLHSRFTRQSKTTPTR</sequence>
<dbReference type="AlphaFoldDB" id="A0A8T0IEG4"/>
<dbReference type="Proteomes" id="UP000822688">
    <property type="component" value="Chromosome 3"/>
</dbReference>
<dbReference type="EMBL" id="CM026423">
    <property type="protein sequence ID" value="KAG0582120.1"/>
    <property type="molecule type" value="Genomic_DNA"/>
</dbReference>
<reference evidence="2" key="1">
    <citation type="submission" date="2020-06" db="EMBL/GenBank/DDBJ databases">
        <title>WGS assembly of Ceratodon purpureus strain R40.</title>
        <authorList>
            <person name="Carey S.B."/>
            <person name="Jenkins J."/>
            <person name="Shu S."/>
            <person name="Lovell J.T."/>
            <person name="Sreedasyam A."/>
            <person name="Maumus F."/>
            <person name="Tiley G.P."/>
            <person name="Fernandez-Pozo N."/>
            <person name="Barry K."/>
            <person name="Chen C."/>
            <person name="Wang M."/>
            <person name="Lipzen A."/>
            <person name="Daum C."/>
            <person name="Saski C.A."/>
            <person name="Payton A.C."/>
            <person name="Mcbreen J.C."/>
            <person name="Conrad R.E."/>
            <person name="Kollar L.M."/>
            <person name="Olsson S."/>
            <person name="Huttunen S."/>
            <person name="Landis J.B."/>
            <person name="Wickett N.J."/>
            <person name="Johnson M.G."/>
            <person name="Rensing S.A."/>
            <person name="Grimwood J."/>
            <person name="Schmutz J."/>
            <person name="Mcdaniel S.F."/>
        </authorList>
    </citation>
    <scope>NUCLEOTIDE SEQUENCE</scope>
    <source>
        <strain evidence="2">R40</strain>
    </source>
</reference>
<keyword evidence="3" id="KW-1185">Reference proteome</keyword>
<proteinExistence type="predicted"/>
<organism evidence="2 3">
    <name type="scientific">Ceratodon purpureus</name>
    <name type="common">Fire moss</name>
    <name type="synonym">Dicranum purpureum</name>
    <dbReference type="NCBI Taxonomy" id="3225"/>
    <lineage>
        <taxon>Eukaryota</taxon>
        <taxon>Viridiplantae</taxon>
        <taxon>Streptophyta</taxon>
        <taxon>Embryophyta</taxon>
        <taxon>Bryophyta</taxon>
        <taxon>Bryophytina</taxon>
        <taxon>Bryopsida</taxon>
        <taxon>Dicranidae</taxon>
        <taxon>Pseudoditrichales</taxon>
        <taxon>Ditrichaceae</taxon>
        <taxon>Ceratodon</taxon>
    </lineage>
</organism>
<name>A0A8T0IEG4_CERPU</name>